<dbReference type="InterPro" id="IPR001876">
    <property type="entry name" value="Znf_RanBP2"/>
</dbReference>
<reference evidence="6" key="1">
    <citation type="submission" date="2022-05" db="EMBL/GenBank/DDBJ databases">
        <title>The Musa troglodytarum L. genome provides insights into the mechanism of non-climacteric behaviour and enrichment of carotenoids.</title>
        <authorList>
            <person name="Wang J."/>
        </authorList>
    </citation>
    <scope>NUCLEOTIDE SEQUENCE</scope>
    <source>
        <tissue evidence="6">Leaf</tissue>
    </source>
</reference>
<evidence type="ECO:0000313" key="7">
    <source>
        <dbReference type="Proteomes" id="UP001055439"/>
    </source>
</evidence>
<dbReference type="GO" id="GO:0008270">
    <property type="term" value="F:zinc ion binding"/>
    <property type="evidence" value="ECO:0007669"/>
    <property type="project" value="UniProtKB-KW"/>
</dbReference>
<dbReference type="Proteomes" id="UP001055439">
    <property type="component" value="Chromosome 4"/>
</dbReference>
<evidence type="ECO:0000256" key="3">
    <source>
        <dbReference type="ARBA" id="ARBA00022833"/>
    </source>
</evidence>
<dbReference type="Pfam" id="PF00641">
    <property type="entry name" value="Zn_ribbon_RanBP"/>
    <property type="match status" value="2"/>
</dbReference>
<name>A0A9E7JXJ4_9LILI</name>
<dbReference type="InterPro" id="IPR036443">
    <property type="entry name" value="Znf_RanBP2_sf"/>
</dbReference>
<evidence type="ECO:0000256" key="4">
    <source>
        <dbReference type="PROSITE-ProRule" id="PRU00322"/>
    </source>
</evidence>
<dbReference type="GO" id="GO:0003729">
    <property type="term" value="F:mRNA binding"/>
    <property type="evidence" value="ECO:0007669"/>
    <property type="project" value="TreeGrafter"/>
</dbReference>
<dbReference type="OrthoDB" id="448399at2759"/>
<evidence type="ECO:0000313" key="6">
    <source>
        <dbReference type="EMBL" id="URD97350.1"/>
    </source>
</evidence>
<feature type="domain" description="RanBP2-type" evidence="5">
    <location>
        <begin position="89"/>
        <end position="117"/>
    </location>
</feature>
<proteinExistence type="predicted"/>
<dbReference type="Gene3D" id="4.10.1060.10">
    <property type="entry name" value="Zinc finger, RanBP2-type"/>
    <property type="match status" value="2"/>
</dbReference>
<keyword evidence="3" id="KW-0862">Zinc</keyword>
<dbReference type="PANTHER" id="PTHR23111:SF96">
    <property type="entry name" value="OS01G0555100 PROTEIN"/>
    <property type="match status" value="1"/>
</dbReference>
<evidence type="ECO:0000259" key="5">
    <source>
        <dbReference type="PROSITE" id="PS50199"/>
    </source>
</evidence>
<keyword evidence="2 4" id="KW-0863">Zinc-finger</keyword>
<dbReference type="SMART" id="SM00547">
    <property type="entry name" value="ZnF_RBZ"/>
    <property type="match status" value="2"/>
</dbReference>
<dbReference type="GO" id="GO:0005737">
    <property type="term" value="C:cytoplasm"/>
    <property type="evidence" value="ECO:0007669"/>
    <property type="project" value="TreeGrafter"/>
</dbReference>
<dbReference type="PROSITE" id="PS50199">
    <property type="entry name" value="ZF_RANBP2_2"/>
    <property type="match status" value="2"/>
</dbReference>
<accession>A0A9E7JXJ4</accession>
<keyword evidence="7" id="KW-1185">Reference proteome</keyword>
<dbReference type="EMBL" id="CP097506">
    <property type="protein sequence ID" value="URD97350.1"/>
    <property type="molecule type" value="Genomic_DNA"/>
</dbReference>
<protein>
    <submittedName>
        <fullName evidence="6">Zn-finger in Ran binding protein</fullName>
    </submittedName>
</protein>
<evidence type="ECO:0000256" key="1">
    <source>
        <dbReference type="ARBA" id="ARBA00022723"/>
    </source>
</evidence>
<organism evidence="6 7">
    <name type="scientific">Musa troglodytarum</name>
    <name type="common">fe'i banana</name>
    <dbReference type="NCBI Taxonomy" id="320322"/>
    <lineage>
        <taxon>Eukaryota</taxon>
        <taxon>Viridiplantae</taxon>
        <taxon>Streptophyta</taxon>
        <taxon>Embryophyta</taxon>
        <taxon>Tracheophyta</taxon>
        <taxon>Spermatophyta</taxon>
        <taxon>Magnoliopsida</taxon>
        <taxon>Liliopsida</taxon>
        <taxon>Zingiberales</taxon>
        <taxon>Musaceae</taxon>
        <taxon>Musa</taxon>
    </lineage>
</organism>
<dbReference type="AlphaFoldDB" id="A0A9E7JXJ4"/>
<sequence length="224" mass="24684">MGQANHLHTTKTTNFTAARLTEPSLVVTLLRFLEIRVRETMSRKAGDWICRSCQYDNFCWRESCQRCKKAKVGGDEGDHGSVNESWDVKPGDWRCACGVHNYASRPSCFKCGASKDDAASVVAHSWGSASTSQSQPGLKSGDWICTRSARDPTTHLFIYTRLAGCRHSYVAKSPFWLSTNQAGRAATSTTTQAGWNASGATHRGIMVRGTKSRMEKEMMAPLVP</sequence>
<dbReference type="SUPFAM" id="SSF90209">
    <property type="entry name" value="Ran binding protein zinc finger-like"/>
    <property type="match status" value="2"/>
</dbReference>
<dbReference type="PROSITE" id="PS01358">
    <property type="entry name" value="ZF_RANBP2_1"/>
    <property type="match status" value="1"/>
</dbReference>
<keyword evidence="1" id="KW-0479">Metal-binding</keyword>
<gene>
    <name evidence="6" type="ORF">MUK42_32142</name>
</gene>
<feature type="domain" description="RanBP2-type" evidence="5">
    <location>
        <begin position="44"/>
        <end position="73"/>
    </location>
</feature>
<evidence type="ECO:0000256" key="2">
    <source>
        <dbReference type="ARBA" id="ARBA00022771"/>
    </source>
</evidence>
<dbReference type="PANTHER" id="PTHR23111">
    <property type="entry name" value="ZINC FINGER PROTEIN"/>
    <property type="match status" value="1"/>
</dbReference>